<keyword evidence="1" id="KW-1185">Reference proteome</keyword>
<protein>
    <recommendedName>
        <fullName evidence="3">Tc1-like transposase DDE domain-containing protein</fullName>
    </recommendedName>
</protein>
<sequence length="112" mass="13120">MSSKIIGLYFFEDEYGRTPTIDGVRYRRMITNFLVPQIRDEEEIWFQQDRAPPYTANETIALLKSIFGSNLIRKKCCINWPSRSLEKLKDIIEREIAHIGPITLKSHIFSSI</sequence>
<dbReference type="AlphaFoldDB" id="A0AAF5DPZ2"/>
<dbReference type="WBParaSite" id="TCONS_00015508.p2">
    <property type="protein sequence ID" value="TCONS_00015508.p2"/>
    <property type="gene ID" value="XLOC_009914"/>
</dbReference>
<evidence type="ECO:0000313" key="2">
    <source>
        <dbReference type="WBParaSite" id="TCONS_00015508.p2"/>
    </source>
</evidence>
<accession>A0AAF5DPZ2</accession>
<dbReference type="Proteomes" id="UP000035681">
    <property type="component" value="Unplaced"/>
</dbReference>
<reference evidence="2" key="1">
    <citation type="submission" date="2024-02" db="UniProtKB">
        <authorList>
            <consortium name="WormBaseParasite"/>
        </authorList>
    </citation>
    <scope>IDENTIFICATION</scope>
</reference>
<dbReference type="GO" id="GO:0003676">
    <property type="term" value="F:nucleic acid binding"/>
    <property type="evidence" value="ECO:0007669"/>
    <property type="project" value="InterPro"/>
</dbReference>
<name>A0AAF5DPZ2_STRER</name>
<evidence type="ECO:0000313" key="1">
    <source>
        <dbReference type="Proteomes" id="UP000035681"/>
    </source>
</evidence>
<dbReference type="InterPro" id="IPR036397">
    <property type="entry name" value="RNaseH_sf"/>
</dbReference>
<evidence type="ECO:0008006" key="3">
    <source>
        <dbReference type="Google" id="ProtNLM"/>
    </source>
</evidence>
<proteinExistence type="predicted"/>
<dbReference type="Gene3D" id="3.30.420.10">
    <property type="entry name" value="Ribonuclease H-like superfamily/Ribonuclease H"/>
    <property type="match status" value="1"/>
</dbReference>
<organism evidence="1 2">
    <name type="scientific">Strongyloides stercoralis</name>
    <name type="common">Threadworm</name>
    <dbReference type="NCBI Taxonomy" id="6248"/>
    <lineage>
        <taxon>Eukaryota</taxon>
        <taxon>Metazoa</taxon>
        <taxon>Ecdysozoa</taxon>
        <taxon>Nematoda</taxon>
        <taxon>Chromadorea</taxon>
        <taxon>Rhabditida</taxon>
        <taxon>Tylenchina</taxon>
        <taxon>Panagrolaimomorpha</taxon>
        <taxon>Strongyloidoidea</taxon>
        <taxon>Strongyloididae</taxon>
        <taxon>Strongyloides</taxon>
    </lineage>
</organism>